<evidence type="ECO:0000256" key="5">
    <source>
        <dbReference type="ARBA" id="ARBA00022842"/>
    </source>
</evidence>
<dbReference type="OrthoDB" id="7183442at2"/>
<reference evidence="8 9" key="1">
    <citation type="submission" date="2017-10" db="EMBL/GenBank/DDBJ databases">
        <title>Genome sequence of Caulobacter mirabilis FWC38.</title>
        <authorList>
            <person name="Fiebig A."/>
            <person name="Crosson S."/>
        </authorList>
    </citation>
    <scope>NUCLEOTIDE SEQUENCE [LARGE SCALE GENOMIC DNA]</scope>
    <source>
        <strain evidence="8 9">FWC 38</strain>
    </source>
</reference>
<comment type="cofactor">
    <cofactor evidence="1">
        <name>Mn(2+)</name>
        <dbReference type="ChEBI" id="CHEBI:29035"/>
    </cofactor>
</comment>
<evidence type="ECO:0000256" key="1">
    <source>
        <dbReference type="ARBA" id="ARBA00001936"/>
    </source>
</evidence>
<name>A0A2D2AZT0_9CAUL</name>
<dbReference type="EMBL" id="CP024201">
    <property type="protein sequence ID" value="ATQ43502.1"/>
    <property type="molecule type" value="Genomic_DNA"/>
</dbReference>
<evidence type="ECO:0000256" key="6">
    <source>
        <dbReference type="ARBA" id="ARBA00023211"/>
    </source>
</evidence>
<evidence type="ECO:0000256" key="4">
    <source>
        <dbReference type="ARBA" id="ARBA00022801"/>
    </source>
</evidence>
<dbReference type="InterPro" id="IPR039121">
    <property type="entry name" value="NUDT19"/>
</dbReference>
<organism evidence="8 9">
    <name type="scientific">Caulobacter mirabilis</name>
    <dbReference type="NCBI Taxonomy" id="69666"/>
    <lineage>
        <taxon>Bacteria</taxon>
        <taxon>Pseudomonadati</taxon>
        <taxon>Pseudomonadota</taxon>
        <taxon>Alphaproteobacteria</taxon>
        <taxon>Caulobacterales</taxon>
        <taxon>Caulobacteraceae</taxon>
        <taxon>Caulobacter</taxon>
    </lineage>
</organism>
<dbReference type="GO" id="GO:0016818">
    <property type="term" value="F:hydrolase activity, acting on acid anhydrides, in phosphorus-containing anhydrides"/>
    <property type="evidence" value="ECO:0007669"/>
    <property type="project" value="InterPro"/>
</dbReference>
<dbReference type="Gene3D" id="3.90.79.10">
    <property type="entry name" value="Nucleoside Triphosphate Pyrophosphohydrolase"/>
    <property type="match status" value="1"/>
</dbReference>
<dbReference type="Proteomes" id="UP000228945">
    <property type="component" value="Chromosome"/>
</dbReference>
<dbReference type="PANTHER" id="PTHR12318:SF0">
    <property type="entry name" value="ACYL-COENZYME A DIPHOSPHATASE NUDT19"/>
    <property type="match status" value="1"/>
</dbReference>
<comment type="cofactor">
    <cofactor evidence="2">
        <name>Mg(2+)</name>
        <dbReference type="ChEBI" id="CHEBI:18420"/>
    </cofactor>
</comment>
<accession>A0A2D2AZT0</accession>
<evidence type="ECO:0000313" key="9">
    <source>
        <dbReference type="Proteomes" id="UP000228945"/>
    </source>
</evidence>
<dbReference type="InterPro" id="IPR000086">
    <property type="entry name" value="NUDIX_hydrolase_dom"/>
</dbReference>
<keyword evidence="3" id="KW-0479">Metal-binding</keyword>
<dbReference type="PROSITE" id="PS51462">
    <property type="entry name" value="NUDIX"/>
    <property type="match status" value="1"/>
</dbReference>
<dbReference type="AlphaFoldDB" id="A0A2D2AZT0"/>
<keyword evidence="5" id="KW-0460">Magnesium</keyword>
<dbReference type="GO" id="GO:0046872">
    <property type="term" value="F:metal ion binding"/>
    <property type="evidence" value="ECO:0007669"/>
    <property type="project" value="UniProtKB-KW"/>
</dbReference>
<protein>
    <submittedName>
        <fullName evidence="8">NUDIX hydrolase</fullName>
    </submittedName>
</protein>
<evidence type="ECO:0000256" key="2">
    <source>
        <dbReference type="ARBA" id="ARBA00001946"/>
    </source>
</evidence>
<dbReference type="InterPro" id="IPR015797">
    <property type="entry name" value="NUDIX_hydrolase-like_dom_sf"/>
</dbReference>
<evidence type="ECO:0000313" key="8">
    <source>
        <dbReference type="EMBL" id="ATQ43502.1"/>
    </source>
</evidence>
<dbReference type="RefSeq" id="WP_099622752.1">
    <property type="nucleotide sequence ID" value="NZ_CP024201.1"/>
</dbReference>
<dbReference type="CDD" id="cd18870">
    <property type="entry name" value="NUDIX_AcylCoAdiphos_Nudt19"/>
    <property type="match status" value="1"/>
</dbReference>
<keyword evidence="6" id="KW-0464">Manganese</keyword>
<evidence type="ECO:0000256" key="3">
    <source>
        <dbReference type="ARBA" id="ARBA00022723"/>
    </source>
</evidence>
<keyword evidence="4 8" id="KW-0378">Hydrolase</keyword>
<feature type="domain" description="Nudix hydrolase" evidence="7">
    <location>
        <begin position="8"/>
        <end position="202"/>
    </location>
</feature>
<sequence length="261" mass="28125">MTDTAVAAIRPAATILLVRDAPAFEVLMVKRHHQIDFASGALVFPGGKTAAGDHDPAWEEHVTGWDAVAADERPLRIAAIREAYEEAGVIIANHADGAPFAGDDRAGALREAVAKERHSFLALVRELGVKLDLGALETFARWITPDMMPKRFDTWFYVVRATGEQLAVCDGWETVDAEWIAPAEALRLEAAGERTIIFPTRMNLKLLAEASSAADATARAAARTLVTVLPKVEKRPEGAVLVIPEDAGYGPVTEPLSSIRA</sequence>
<keyword evidence="9" id="KW-1185">Reference proteome</keyword>
<gene>
    <name evidence="8" type="ORF">CSW64_14335</name>
</gene>
<dbReference type="SUPFAM" id="SSF55811">
    <property type="entry name" value="Nudix"/>
    <property type="match status" value="1"/>
</dbReference>
<evidence type="ECO:0000259" key="7">
    <source>
        <dbReference type="PROSITE" id="PS51462"/>
    </source>
</evidence>
<dbReference type="PANTHER" id="PTHR12318">
    <property type="entry name" value="TESTOSTERONE-REGULATED PROTEIN RP2"/>
    <property type="match status" value="1"/>
</dbReference>
<proteinExistence type="predicted"/>
<dbReference type="KEGG" id="cmb:CSW64_14335"/>